<dbReference type="Gene3D" id="3.50.30.10">
    <property type="entry name" value="Phosphohistidine domain"/>
    <property type="match status" value="1"/>
</dbReference>
<dbReference type="GO" id="GO:0050242">
    <property type="term" value="F:pyruvate, phosphate dikinase activity"/>
    <property type="evidence" value="ECO:0007669"/>
    <property type="project" value="UniProtKB-EC"/>
</dbReference>
<dbReference type="Gene3D" id="3.30.470.20">
    <property type="entry name" value="ATP-grasp fold, B domain"/>
    <property type="match status" value="1"/>
</dbReference>
<dbReference type="EMBL" id="CP134213">
    <property type="protein sequence ID" value="WND21079.1"/>
    <property type="molecule type" value="Genomic_DNA"/>
</dbReference>
<evidence type="ECO:0000256" key="2">
    <source>
        <dbReference type="ARBA" id="ARBA00007837"/>
    </source>
</evidence>
<proteinExistence type="inferred from homology"/>
<dbReference type="Pfam" id="PF02896">
    <property type="entry name" value="PEP-utilizers_C"/>
    <property type="match status" value="1"/>
</dbReference>
<sequence length="897" mass="98121">MKFVYDFTEGNKDLKDLLGGKGANLAEMTNLGLPVPPGFTITTEACKVYLDSGEEPAALRDEVSAHLDALEARMGKKLGQADDPLLVSVRSGAKFSMPGMMDTVLNIGLSDKSVQGLAKQAGDDRFAWDSYRRLIQMFGKTVLGVDGELFEDALEAAKAAKKVTVDTELEAADLKKLVTKFKKIVKTEAGRDFPQSPREQMDLAIHAVFDSWNTDRAKLYRRQERIPHDLGTAVNVCSMVFGNLGPDSGTGVAFTRDPASGHQGVYGDYLQNAQGEDVVAGIRNTVPLADLERIDKKSYDQLMQIMETLENHYKDLCDIEFTIERGVLWMLQTRVGKRTAGAAFRIATQLVDQGLIDEAEALTRVNGAQLAQLMFPRFDESAKVEQVGRGIAASPGAAVGKAVFDSYTAVKWSRSGEKVILIRRETNPDDLDGMIAAEGILTSRGGKTSHAAVVARGMGKTCVCGAEELEVDTKRRRMTVPGGHVVEEGDVVSIDGSSGKVYLGEVPVVPSPVVEYFEGRMHPGADDADELVEAVHRMMAFADRKRRLRVRANADNAEDALRARRFGAQGIGLCRTEHMFLGDRRELVERLILADTQTEREESLKELLPLQKQDFVQLFESMDGLPVTIRLLDPPLHEFLPDITELSVRVALAESRQEPHENELRLLQAVHRLHEQNPMLGLRGVRLGLVIPGLFTMQVRAIAEAAAERKAAKGDPRAEIMIPLVGTVQELEIVREEADKVIAEVEAASGAQLKLSIGTMIELPRAALTAGQIAEAAEFFSFGTNDLTQTVWGFSRDDVEASFFTAYLEKGIFGVSPFETIDRDGVGSLVKLAAKAGRETRPDLKLGVCGEHGGDPESVHFFHEVGLDYVSCSPFRIPVARLEAGRAAVRSQGSDHR</sequence>
<evidence type="ECO:0000313" key="15">
    <source>
        <dbReference type="EMBL" id="WND21079.1"/>
    </source>
</evidence>
<dbReference type="Gene3D" id="1.10.189.10">
    <property type="entry name" value="Pyruvate Phosphate Dikinase, domain 2"/>
    <property type="match status" value="1"/>
</dbReference>
<dbReference type="Pfam" id="PF00391">
    <property type="entry name" value="PEP-utilizers"/>
    <property type="match status" value="1"/>
</dbReference>
<dbReference type="InterPro" id="IPR000121">
    <property type="entry name" value="PEP_util_C"/>
</dbReference>
<comment type="cofactor">
    <cofactor evidence="1 11">
        <name>Mg(2+)</name>
        <dbReference type="ChEBI" id="CHEBI:18420"/>
    </cofactor>
</comment>
<dbReference type="EC" id="2.7.9.1" evidence="3 11"/>
<dbReference type="InterPro" id="IPR036637">
    <property type="entry name" value="Phosphohistidine_dom_sf"/>
</dbReference>
<keyword evidence="8" id="KW-0418">Kinase</keyword>
<dbReference type="InterPro" id="IPR002192">
    <property type="entry name" value="PPDK_AMP/ATP-bd"/>
</dbReference>
<reference evidence="15 16" key="1">
    <citation type="submission" date="2023-09" db="EMBL/GenBank/DDBJ databases">
        <title>The genome sequence of Streptomyces anthocyanicus.</title>
        <authorList>
            <person name="Mo P."/>
        </authorList>
    </citation>
    <scope>NUCLEOTIDE SEQUENCE [LARGE SCALE GENOMIC DNA]</scope>
    <source>
        <strain evidence="15 16">JCM 4387</strain>
    </source>
</reference>
<dbReference type="NCBIfam" id="NF004531">
    <property type="entry name" value="PRK05878.1"/>
    <property type="match status" value="1"/>
</dbReference>
<dbReference type="PIRSF" id="PIRSF000853">
    <property type="entry name" value="PPDK"/>
    <property type="match status" value="1"/>
</dbReference>
<dbReference type="InterPro" id="IPR040442">
    <property type="entry name" value="Pyrv_kinase-like_dom_sf"/>
</dbReference>
<dbReference type="SUPFAM" id="SSF51621">
    <property type="entry name" value="Phosphoenolpyruvate/pyruvate domain"/>
    <property type="match status" value="1"/>
</dbReference>
<keyword evidence="9" id="KW-0067">ATP-binding</keyword>
<comment type="similarity">
    <text evidence="2 11">Belongs to the PEP-utilizing enzyme family.</text>
</comment>
<evidence type="ECO:0000256" key="8">
    <source>
        <dbReference type="ARBA" id="ARBA00022777"/>
    </source>
</evidence>
<feature type="domain" description="PEP-utilising enzyme mobile" evidence="12">
    <location>
        <begin position="417"/>
        <end position="499"/>
    </location>
</feature>
<evidence type="ECO:0000256" key="6">
    <source>
        <dbReference type="ARBA" id="ARBA00022723"/>
    </source>
</evidence>
<accession>A0ABY9UFB6</accession>
<dbReference type="SUPFAM" id="SSF52009">
    <property type="entry name" value="Phosphohistidine domain"/>
    <property type="match status" value="1"/>
</dbReference>
<organism evidence="15 16">
    <name type="scientific">Streptomyces violaceus</name>
    <name type="common">Streptomyces venezuelae</name>
    <dbReference type="NCBI Taxonomy" id="1936"/>
    <lineage>
        <taxon>Bacteria</taxon>
        <taxon>Bacillati</taxon>
        <taxon>Actinomycetota</taxon>
        <taxon>Actinomycetes</taxon>
        <taxon>Kitasatosporales</taxon>
        <taxon>Streptomycetaceae</taxon>
        <taxon>Streptomyces</taxon>
    </lineage>
</organism>
<keyword evidence="15" id="KW-0670">Pyruvate</keyword>
<dbReference type="SUPFAM" id="SSF56059">
    <property type="entry name" value="Glutathione synthetase ATP-binding domain-like"/>
    <property type="match status" value="1"/>
</dbReference>
<dbReference type="PANTHER" id="PTHR22931">
    <property type="entry name" value="PHOSPHOENOLPYRUVATE DIKINASE-RELATED"/>
    <property type="match status" value="1"/>
</dbReference>
<dbReference type="InterPro" id="IPR018274">
    <property type="entry name" value="PEP_util_AS"/>
</dbReference>
<dbReference type="Gene3D" id="3.30.1490.20">
    <property type="entry name" value="ATP-grasp fold, A domain"/>
    <property type="match status" value="1"/>
</dbReference>
<feature type="domain" description="Pyruvate phosphate dikinase AMP/ATP-binding" evidence="13">
    <location>
        <begin position="56"/>
        <end position="284"/>
    </location>
</feature>
<evidence type="ECO:0000313" key="16">
    <source>
        <dbReference type="Proteomes" id="UP001249394"/>
    </source>
</evidence>
<keyword evidence="5 15" id="KW-0808">Transferase</keyword>
<keyword evidence="6" id="KW-0479">Metal-binding</keyword>
<evidence type="ECO:0000256" key="1">
    <source>
        <dbReference type="ARBA" id="ARBA00001946"/>
    </source>
</evidence>
<dbReference type="PANTHER" id="PTHR22931:SF9">
    <property type="entry name" value="PYRUVATE, PHOSPHATE DIKINASE 1, CHLOROPLASTIC"/>
    <property type="match status" value="1"/>
</dbReference>
<evidence type="ECO:0000256" key="9">
    <source>
        <dbReference type="ARBA" id="ARBA00022840"/>
    </source>
</evidence>
<evidence type="ECO:0000256" key="7">
    <source>
        <dbReference type="ARBA" id="ARBA00022741"/>
    </source>
</evidence>
<keyword evidence="7" id="KW-0547">Nucleotide-binding</keyword>
<keyword evidence="10" id="KW-0460">Magnesium</keyword>
<dbReference type="NCBIfam" id="TIGR01828">
    <property type="entry name" value="pyru_phos_dikin"/>
    <property type="match status" value="1"/>
</dbReference>
<evidence type="ECO:0000259" key="13">
    <source>
        <dbReference type="Pfam" id="PF01326"/>
    </source>
</evidence>
<evidence type="ECO:0000256" key="11">
    <source>
        <dbReference type="PIRNR" id="PIRNR000853"/>
    </source>
</evidence>
<feature type="domain" description="Pyruvate phosphate dikinase AMP/ATP-binding" evidence="13">
    <location>
        <begin position="293"/>
        <end position="341"/>
    </location>
</feature>
<evidence type="ECO:0000256" key="10">
    <source>
        <dbReference type="ARBA" id="ARBA00022842"/>
    </source>
</evidence>
<dbReference type="InterPro" id="IPR013815">
    <property type="entry name" value="ATP_grasp_subdomain_1"/>
</dbReference>
<dbReference type="InterPro" id="IPR010121">
    <property type="entry name" value="Pyruvate_phosphate_dikinase"/>
</dbReference>
<gene>
    <name evidence="15" type="primary">ppdK</name>
    <name evidence="15" type="ORF">RI060_28750</name>
</gene>
<dbReference type="InterPro" id="IPR015813">
    <property type="entry name" value="Pyrv/PenolPyrv_kinase-like_dom"/>
</dbReference>
<protein>
    <recommendedName>
        <fullName evidence="4 11">Pyruvate, phosphate dikinase</fullName>
        <ecNumber evidence="3 11">2.7.9.1</ecNumber>
    </recommendedName>
</protein>
<evidence type="ECO:0000259" key="12">
    <source>
        <dbReference type="Pfam" id="PF00391"/>
    </source>
</evidence>
<comment type="catalytic activity">
    <reaction evidence="11">
        <text>pyruvate + phosphate + ATP = phosphoenolpyruvate + AMP + diphosphate + H(+)</text>
        <dbReference type="Rhea" id="RHEA:10756"/>
        <dbReference type="ChEBI" id="CHEBI:15361"/>
        <dbReference type="ChEBI" id="CHEBI:15378"/>
        <dbReference type="ChEBI" id="CHEBI:30616"/>
        <dbReference type="ChEBI" id="CHEBI:33019"/>
        <dbReference type="ChEBI" id="CHEBI:43474"/>
        <dbReference type="ChEBI" id="CHEBI:58702"/>
        <dbReference type="ChEBI" id="CHEBI:456215"/>
        <dbReference type="EC" id="2.7.9.1"/>
    </reaction>
</comment>
<evidence type="ECO:0000259" key="14">
    <source>
        <dbReference type="Pfam" id="PF02896"/>
    </source>
</evidence>
<name>A0ABY9UFB6_STRVL</name>
<dbReference type="Gene3D" id="3.20.20.60">
    <property type="entry name" value="Phosphoenolpyruvate-binding domains"/>
    <property type="match status" value="1"/>
</dbReference>
<keyword evidence="16" id="KW-1185">Reference proteome</keyword>
<evidence type="ECO:0000256" key="3">
    <source>
        <dbReference type="ARBA" id="ARBA00011994"/>
    </source>
</evidence>
<dbReference type="Gene3D" id="1.20.80.30">
    <property type="match status" value="1"/>
</dbReference>
<evidence type="ECO:0000256" key="5">
    <source>
        <dbReference type="ARBA" id="ARBA00022679"/>
    </source>
</evidence>
<dbReference type="InterPro" id="IPR008279">
    <property type="entry name" value="PEP-util_enz_mobile_dom"/>
</dbReference>
<evidence type="ECO:0000256" key="4">
    <source>
        <dbReference type="ARBA" id="ARBA00020138"/>
    </source>
</evidence>
<feature type="domain" description="PEP-utilising enzyme C-terminal" evidence="14">
    <location>
        <begin position="533"/>
        <end position="885"/>
    </location>
</feature>
<dbReference type="PROSITE" id="PS00370">
    <property type="entry name" value="PEP_ENZYMES_PHOS_SITE"/>
    <property type="match status" value="1"/>
</dbReference>
<dbReference type="Proteomes" id="UP001249394">
    <property type="component" value="Chromosome"/>
</dbReference>
<dbReference type="Pfam" id="PF01326">
    <property type="entry name" value="PPDK_N"/>
    <property type="match status" value="2"/>
</dbReference>